<protein>
    <submittedName>
        <fullName evidence="2">Uncharacterized protein</fullName>
    </submittedName>
</protein>
<evidence type="ECO:0000313" key="3">
    <source>
        <dbReference type="Proteomes" id="UP000312512"/>
    </source>
</evidence>
<dbReference type="AlphaFoldDB" id="A0A5C4WUX3"/>
<dbReference type="EMBL" id="VDLX02000002">
    <property type="protein sequence ID" value="KAB8196669.1"/>
    <property type="molecule type" value="Genomic_DNA"/>
</dbReference>
<dbReference type="RefSeq" id="WP_139629730.1">
    <property type="nucleotide sequence ID" value="NZ_CP045572.1"/>
</dbReference>
<organism evidence="2 3">
    <name type="scientific">Nonomuraea phyllanthi</name>
    <dbReference type="NCBI Taxonomy" id="2219224"/>
    <lineage>
        <taxon>Bacteria</taxon>
        <taxon>Bacillati</taxon>
        <taxon>Actinomycetota</taxon>
        <taxon>Actinomycetes</taxon>
        <taxon>Streptosporangiales</taxon>
        <taxon>Streptosporangiaceae</taxon>
        <taxon>Nonomuraea</taxon>
    </lineage>
</organism>
<accession>A0A5C4WUX3</accession>
<sequence length="459" mass="50874">MRRVGDGEHFDRLLAAARTYWGESPGGESCVVAEAFDQDIRVVVRTLMVAKAVGELLSARLFALVDPEWRRLAEVFGAEADGRPRVPPAALVTSRADADVRREIPVVHVHGTGSLMAYALFPDQGPCSFQEELPARVGAFFERHVWPHRHAIAPGAERTAWRAKSGYQVRTDTERRQLRHYGCARLGLDPERPTITVFGHTPVQDTELFHATVEYAASDVSANWLFLDPVPNAHPRIRCVTGDLSTNLLWSMTDAGVTFSDSDLPAFGIPVVQAGWSVGGACGGTHVARQASDIRLLLDEVVAKHDKGESILEPEQRERARLWLWLRRCGADVPTQLLPHWEHGVDYARALAVNLWHVERDGDPLYSAIARMWERREPMLTRFDFRDPAGPYVRGHEPFARPGQAGHQPFAPPGPAGHEPFAPPGHEPFAPPVSAGHHEEHPMSSFHDPEGSFVTRSTP</sequence>
<dbReference type="Proteomes" id="UP000312512">
    <property type="component" value="Unassembled WGS sequence"/>
</dbReference>
<dbReference type="OrthoDB" id="3796897at2"/>
<feature type="region of interest" description="Disordered" evidence="1">
    <location>
        <begin position="394"/>
        <end position="459"/>
    </location>
</feature>
<keyword evidence="3" id="KW-1185">Reference proteome</keyword>
<proteinExistence type="predicted"/>
<accession>A0A5P9Z3V0</accession>
<evidence type="ECO:0000256" key="1">
    <source>
        <dbReference type="SAM" id="MobiDB-lite"/>
    </source>
</evidence>
<name>A0A5C4WUX3_9ACTN</name>
<gene>
    <name evidence="2" type="ORF">FH608_008140</name>
</gene>
<reference evidence="2 3" key="1">
    <citation type="submission" date="2019-10" db="EMBL/GenBank/DDBJ databases">
        <title>Nonomuraea sp. nov., isolated from Phyllanthus amarus.</title>
        <authorList>
            <person name="Klykleung N."/>
            <person name="Tanasupawat S."/>
        </authorList>
    </citation>
    <scope>NUCLEOTIDE SEQUENCE [LARGE SCALE GENOMIC DNA]</scope>
    <source>
        <strain evidence="2 3">PA1-10</strain>
    </source>
</reference>
<comment type="caution">
    <text evidence="2">The sequence shown here is derived from an EMBL/GenBank/DDBJ whole genome shotgun (WGS) entry which is preliminary data.</text>
</comment>
<feature type="compositionally biased region" description="Basic and acidic residues" evidence="1">
    <location>
        <begin position="436"/>
        <end position="450"/>
    </location>
</feature>
<evidence type="ECO:0000313" key="2">
    <source>
        <dbReference type="EMBL" id="KAB8196669.1"/>
    </source>
</evidence>
<feature type="compositionally biased region" description="Pro residues" evidence="1">
    <location>
        <begin position="410"/>
        <end position="431"/>
    </location>
</feature>